<sequence length="56" mass="6296">IMKLHRYIDYDWRMTPIDFDVTRSKSPSVCGVDGVCGGLVDTGKNTCPEVDDYVLN</sequence>
<reference evidence="1" key="1">
    <citation type="journal article" date="2019" name="bioRxiv">
        <title>The Genome of the Zebra Mussel, Dreissena polymorpha: A Resource for Invasive Species Research.</title>
        <authorList>
            <person name="McCartney M.A."/>
            <person name="Auch B."/>
            <person name="Kono T."/>
            <person name="Mallez S."/>
            <person name="Zhang Y."/>
            <person name="Obille A."/>
            <person name="Becker A."/>
            <person name="Abrahante J.E."/>
            <person name="Garbe J."/>
            <person name="Badalamenti J.P."/>
            <person name="Herman A."/>
            <person name="Mangelson H."/>
            <person name="Liachko I."/>
            <person name="Sullivan S."/>
            <person name="Sone E.D."/>
            <person name="Koren S."/>
            <person name="Silverstein K.A.T."/>
            <person name="Beckman K.B."/>
            <person name="Gohl D.M."/>
        </authorList>
    </citation>
    <scope>NUCLEOTIDE SEQUENCE</scope>
    <source>
        <strain evidence="1">Duluth1</strain>
        <tissue evidence="1">Whole animal</tissue>
    </source>
</reference>
<accession>A0A9D3Y6J3</accession>
<reference evidence="1" key="2">
    <citation type="submission" date="2020-11" db="EMBL/GenBank/DDBJ databases">
        <authorList>
            <person name="McCartney M.A."/>
            <person name="Auch B."/>
            <person name="Kono T."/>
            <person name="Mallez S."/>
            <person name="Becker A."/>
            <person name="Gohl D.M."/>
            <person name="Silverstein K.A.T."/>
            <person name="Koren S."/>
            <person name="Bechman K.B."/>
            <person name="Herman A."/>
            <person name="Abrahante J.E."/>
            <person name="Garbe J."/>
        </authorList>
    </citation>
    <scope>NUCLEOTIDE SEQUENCE</scope>
    <source>
        <strain evidence="1">Duluth1</strain>
        <tissue evidence="1">Whole animal</tissue>
    </source>
</reference>
<proteinExistence type="predicted"/>
<dbReference type="AlphaFoldDB" id="A0A9D3Y6J3"/>
<dbReference type="EMBL" id="JAIWYP010000016">
    <property type="protein sequence ID" value="KAH3694122.1"/>
    <property type="molecule type" value="Genomic_DNA"/>
</dbReference>
<organism evidence="1 2">
    <name type="scientific">Dreissena polymorpha</name>
    <name type="common">Zebra mussel</name>
    <name type="synonym">Mytilus polymorpha</name>
    <dbReference type="NCBI Taxonomy" id="45954"/>
    <lineage>
        <taxon>Eukaryota</taxon>
        <taxon>Metazoa</taxon>
        <taxon>Spiralia</taxon>
        <taxon>Lophotrochozoa</taxon>
        <taxon>Mollusca</taxon>
        <taxon>Bivalvia</taxon>
        <taxon>Autobranchia</taxon>
        <taxon>Heteroconchia</taxon>
        <taxon>Euheterodonta</taxon>
        <taxon>Imparidentia</taxon>
        <taxon>Neoheterodontei</taxon>
        <taxon>Myida</taxon>
        <taxon>Dreissenoidea</taxon>
        <taxon>Dreissenidae</taxon>
        <taxon>Dreissena</taxon>
    </lineage>
</organism>
<dbReference type="Proteomes" id="UP000828390">
    <property type="component" value="Unassembled WGS sequence"/>
</dbReference>
<keyword evidence="2" id="KW-1185">Reference proteome</keyword>
<evidence type="ECO:0000313" key="1">
    <source>
        <dbReference type="EMBL" id="KAH3694122.1"/>
    </source>
</evidence>
<feature type="non-terminal residue" evidence="1">
    <location>
        <position position="1"/>
    </location>
</feature>
<evidence type="ECO:0000313" key="2">
    <source>
        <dbReference type="Proteomes" id="UP000828390"/>
    </source>
</evidence>
<protein>
    <submittedName>
        <fullName evidence="1">Uncharacterized protein</fullName>
    </submittedName>
</protein>
<name>A0A9D3Y6J3_DREPO</name>
<feature type="non-terminal residue" evidence="1">
    <location>
        <position position="56"/>
    </location>
</feature>
<gene>
    <name evidence="1" type="ORF">DPMN_081561</name>
</gene>
<comment type="caution">
    <text evidence="1">The sequence shown here is derived from an EMBL/GenBank/DDBJ whole genome shotgun (WGS) entry which is preliminary data.</text>
</comment>